<keyword evidence="3" id="KW-1185">Reference proteome</keyword>
<protein>
    <submittedName>
        <fullName evidence="2">Uncharacterized protein</fullName>
    </submittedName>
</protein>
<proteinExistence type="predicted"/>
<dbReference type="Proteomes" id="UP001299876">
    <property type="component" value="Unassembled WGS sequence"/>
</dbReference>
<name>A0ABT0ESD5_9PSED</name>
<organism evidence="2 3">
    <name type="scientific">Pseudomonas violetae</name>
    <dbReference type="NCBI Taxonomy" id="2915813"/>
    <lineage>
        <taxon>Bacteria</taxon>
        <taxon>Pseudomonadati</taxon>
        <taxon>Pseudomonadota</taxon>
        <taxon>Gammaproteobacteria</taxon>
        <taxon>Pseudomonadales</taxon>
        <taxon>Pseudomonadaceae</taxon>
        <taxon>Pseudomonas</taxon>
    </lineage>
</organism>
<gene>
    <name evidence="2" type="ORF">L9059_00200</name>
</gene>
<evidence type="ECO:0000313" key="3">
    <source>
        <dbReference type="Proteomes" id="UP001299876"/>
    </source>
</evidence>
<evidence type="ECO:0000313" key="2">
    <source>
        <dbReference type="EMBL" id="MCK1788633.1"/>
    </source>
</evidence>
<reference evidence="2 3" key="1">
    <citation type="submission" date="2022-02" db="EMBL/GenBank/DDBJ databases">
        <title>Comparative genomics of the first Antarctic Pseudomonas spp. capable of biotransforming 2,4,6-Trinitrotoluene.</title>
        <authorList>
            <person name="Cabrera M.A."/>
            <person name="Marquez S.L."/>
            <person name="Perez-Donoso J.M."/>
        </authorList>
    </citation>
    <scope>NUCLEOTIDE SEQUENCE [LARGE SCALE GENOMIC DNA]</scope>
    <source>
        <strain evidence="2 3">TNT19</strain>
    </source>
</reference>
<feature type="region of interest" description="Disordered" evidence="1">
    <location>
        <begin position="28"/>
        <end position="47"/>
    </location>
</feature>
<evidence type="ECO:0000256" key="1">
    <source>
        <dbReference type="SAM" id="MobiDB-lite"/>
    </source>
</evidence>
<accession>A0ABT0ESD5</accession>
<comment type="caution">
    <text evidence="2">The sequence shown here is derived from an EMBL/GenBank/DDBJ whole genome shotgun (WGS) entry which is preliminary data.</text>
</comment>
<dbReference type="EMBL" id="JAKNRW010000001">
    <property type="protein sequence ID" value="MCK1788633.1"/>
    <property type="molecule type" value="Genomic_DNA"/>
</dbReference>
<dbReference type="RefSeq" id="WP_247285410.1">
    <property type="nucleotide sequence ID" value="NZ_JAKNRW010000001.1"/>
</dbReference>
<sequence>MGPTVCTDCSPHVNRALEVLRALPHGAENGRPLNIGEAGDNPAAGSESSDHYLRLLLEDVAGVVGGDFLSKTDPVLLEQFCIMTVHRGEPGGEVLQALITTFLKAYADPEQSDSAVGQLQQRMAPNKSALRCISSPPAPTSI</sequence>